<dbReference type="KEGG" id="ttu:TERTU_4045"/>
<protein>
    <submittedName>
        <fullName evidence="1">Uncharacterized protein</fullName>
    </submittedName>
</protein>
<reference evidence="1 2" key="1">
    <citation type="journal article" date="2009" name="PLoS ONE">
        <title>The complete genome of Teredinibacter turnerae T7901: an intracellular endosymbiont of marine wood-boring bivalves (shipworms).</title>
        <authorList>
            <person name="Yang J.C."/>
            <person name="Madupu R."/>
            <person name="Durkin A.S."/>
            <person name="Ekborg N.A."/>
            <person name="Pedamallu C.S."/>
            <person name="Hostetler J.B."/>
            <person name="Radune D."/>
            <person name="Toms B.S."/>
            <person name="Henrissat B."/>
            <person name="Coutinho P.M."/>
            <person name="Schwarz S."/>
            <person name="Field L."/>
            <person name="Trindade-Silva A.E."/>
            <person name="Soares C.A.G."/>
            <person name="Elshahawi S."/>
            <person name="Hanora A."/>
            <person name="Schmidt E.W."/>
            <person name="Haygood M.G."/>
            <person name="Posfai J."/>
            <person name="Benner J."/>
            <person name="Madinger C."/>
            <person name="Nove J."/>
            <person name="Anton B."/>
            <person name="Chaudhary K."/>
            <person name="Foster J."/>
            <person name="Holman A."/>
            <person name="Kumar S."/>
            <person name="Lessard P.A."/>
            <person name="Luyten Y.A."/>
            <person name="Slatko B."/>
            <person name="Wood N."/>
            <person name="Wu B."/>
            <person name="Teplitski M."/>
            <person name="Mougous J.D."/>
            <person name="Ward N."/>
            <person name="Eisen J.A."/>
            <person name="Badger J.H."/>
            <person name="Distel D.L."/>
        </authorList>
    </citation>
    <scope>NUCLEOTIDE SEQUENCE [LARGE SCALE GENOMIC DNA]</scope>
    <source>
        <strain evidence="2">ATCC 39867 / T7901</strain>
    </source>
</reference>
<organism evidence="1 2">
    <name type="scientific">Teredinibacter turnerae (strain ATCC 39867 / T7901)</name>
    <dbReference type="NCBI Taxonomy" id="377629"/>
    <lineage>
        <taxon>Bacteria</taxon>
        <taxon>Pseudomonadati</taxon>
        <taxon>Pseudomonadota</taxon>
        <taxon>Gammaproteobacteria</taxon>
        <taxon>Cellvibrionales</taxon>
        <taxon>Cellvibrionaceae</taxon>
        <taxon>Teredinibacter</taxon>
    </lineage>
</organism>
<proteinExistence type="predicted"/>
<dbReference type="RefSeq" id="WP_015819665.1">
    <property type="nucleotide sequence ID" value="NC_012997.1"/>
</dbReference>
<sequence>MVTVPKPPHDPEQRRESRSSFIIVKAGIIDKAGSVFANSTGMARAVLLTQQFNPAIKRMIITG</sequence>
<dbReference type="AlphaFoldDB" id="C5BTW8"/>
<dbReference type="EMBL" id="CP001614">
    <property type="protein sequence ID" value="ACR13551.1"/>
    <property type="molecule type" value="Genomic_DNA"/>
</dbReference>
<gene>
    <name evidence="1" type="ordered locus">TERTU_4045</name>
</gene>
<accession>C5BTW8</accession>
<name>C5BTW8_TERTT</name>
<evidence type="ECO:0000313" key="2">
    <source>
        <dbReference type="Proteomes" id="UP000009080"/>
    </source>
</evidence>
<dbReference type="HOGENOM" id="CLU_2884422_0_0_6"/>
<dbReference type="Proteomes" id="UP000009080">
    <property type="component" value="Chromosome"/>
</dbReference>
<evidence type="ECO:0000313" key="1">
    <source>
        <dbReference type="EMBL" id="ACR13551.1"/>
    </source>
</evidence>
<keyword evidence="2" id="KW-1185">Reference proteome</keyword>